<proteinExistence type="predicted"/>
<gene>
    <name evidence="2" type="ORF">M513_04843</name>
    <name evidence="3" type="ORF">M514_04843</name>
</gene>
<name>A0A085MAQ5_9BILA</name>
<evidence type="ECO:0000313" key="2">
    <source>
        <dbReference type="EMBL" id="KFD54301.1"/>
    </source>
</evidence>
<evidence type="ECO:0000256" key="1">
    <source>
        <dbReference type="SAM" id="MobiDB-lite"/>
    </source>
</evidence>
<dbReference type="EMBL" id="KL367474">
    <property type="protein sequence ID" value="KFD73145.1"/>
    <property type="molecule type" value="Genomic_DNA"/>
</dbReference>
<feature type="region of interest" description="Disordered" evidence="1">
    <location>
        <begin position="77"/>
        <end position="98"/>
    </location>
</feature>
<sequence>MDARKRRNGQLQINYKIRGAFLWTMCAPTIERTNNRNCQNGFSTEEATILKWSNAKRMDEVRLTKVEIKPDRKLQEDNRAQLGSIDSSSKAKRRSLSSIEQRVDSIRFLRIKIYVREDLFISHLENHRF</sequence>
<keyword evidence="4" id="KW-1185">Reference proteome</keyword>
<protein>
    <submittedName>
        <fullName evidence="2">Uncharacterized protein</fullName>
    </submittedName>
</protein>
<dbReference type="Proteomes" id="UP000030764">
    <property type="component" value="Unassembled WGS sequence"/>
</dbReference>
<reference evidence="2 4" key="1">
    <citation type="journal article" date="2014" name="Nat. Genet.">
        <title>Genome and transcriptome of the porcine whipworm Trichuris suis.</title>
        <authorList>
            <person name="Jex A.R."/>
            <person name="Nejsum P."/>
            <person name="Schwarz E.M."/>
            <person name="Hu L."/>
            <person name="Young N.D."/>
            <person name="Hall R.S."/>
            <person name="Korhonen P.K."/>
            <person name="Liao S."/>
            <person name="Thamsborg S."/>
            <person name="Xia J."/>
            <person name="Xu P."/>
            <person name="Wang S."/>
            <person name="Scheerlinck J.P."/>
            <person name="Hofmann A."/>
            <person name="Sternberg P.W."/>
            <person name="Wang J."/>
            <person name="Gasser R.B."/>
        </authorList>
    </citation>
    <scope>NUCLEOTIDE SEQUENCE [LARGE SCALE GENOMIC DNA]</scope>
    <source>
        <strain evidence="3">DCEP-RM93F</strain>
        <strain evidence="2">DCEP-RM93M</strain>
    </source>
</reference>
<evidence type="ECO:0000313" key="3">
    <source>
        <dbReference type="EMBL" id="KFD73145.1"/>
    </source>
</evidence>
<dbReference type="AlphaFoldDB" id="A0A085MAQ5"/>
<accession>A0A085MAQ5</accession>
<organism evidence="2 4">
    <name type="scientific">Trichuris suis</name>
    <name type="common">pig whipworm</name>
    <dbReference type="NCBI Taxonomy" id="68888"/>
    <lineage>
        <taxon>Eukaryota</taxon>
        <taxon>Metazoa</taxon>
        <taxon>Ecdysozoa</taxon>
        <taxon>Nematoda</taxon>
        <taxon>Enoplea</taxon>
        <taxon>Dorylaimia</taxon>
        <taxon>Trichinellida</taxon>
        <taxon>Trichuridae</taxon>
        <taxon>Trichuris</taxon>
    </lineage>
</organism>
<dbReference type="Proteomes" id="UP000030758">
    <property type="component" value="Unassembled WGS sequence"/>
</dbReference>
<dbReference type="EMBL" id="KL363209">
    <property type="protein sequence ID" value="KFD54301.1"/>
    <property type="molecule type" value="Genomic_DNA"/>
</dbReference>
<evidence type="ECO:0000313" key="4">
    <source>
        <dbReference type="Proteomes" id="UP000030764"/>
    </source>
</evidence>